<feature type="non-terminal residue" evidence="3">
    <location>
        <position position="1"/>
    </location>
</feature>
<protein>
    <submittedName>
        <fullName evidence="3">417_t:CDS:1</fullName>
    </submittedName>
</protein>
<evidence type="ECO:0000313" key="4">
    <source>
        <dbReference type="Proteomes" id="UP000789396"/>
    </source>
</evidence>
<keyword evidence="1" id="KW-0862">Zinc</keyword>
<dbReference type="OrthoDB" id="2421244at2759"/>
<feature type="non-terminal residue" evidence="3">
    <location>
        <position position="177"/>
    </location>
</feature>
<evidence type="ECO:0000256" key="1">
    <source>
        <dbReference type="PROSITE-ProRule" id="PRU00325"/>
    </source>
</evidence>
<evidence type="ECO:0000313" key="3">
    <source>
        <dbReference type="EMBL" id="CAG8795675.1"/>
    </source>
</evidence>
<keyword evidence="1" id="KW-0863">Zinc-finger</keyword>
<accession>A0A9N9JSX8</accession>
<feature type="domain" description="SWIM-type" evidence="2">
    <location>
        <begin position="35"/>
        <end position="68"/>
    </location>
</feature>
<dbReference type="GO" id="GO:0008270">
    <property type="term" value="F:zinc ion binding"/>
    <property type="evidence" value="ECO:0007669"/>
    <property type="project" value="UniProtKB-KW"/>
</dbReference>
<sequence length="177" mass="20602">YNLTLAGHIEAAWKKDFKKLWRFLATKETTNSAQYYTDIQKWICSCPAYLINRFMLCKHLISKAGGNSIKLTSIHRYTRYPFVYIEHVNTKPLDSSTIELDISSNSDNSHNFSFSHIFSDINSEDNVLDSFQPMVNDLKYLVTDLEKEIANGNNRHLKVVQHHIQKTLKIAKDIKEY</sequence>
<name>A0A9N9JSX8_9GLOM</name>
<dbReference type="PROSITE" id="PS50966">
    <property type="entry name" value="ZF_SWIM"/>
    <property type="match status" value="1"/>
</dbReference>
<reference evidence="3" key="1">
    <citation type="submission" date="2021-06" db="EMBL/GenBank/DDBJ databases">
        <authorList>
            <person name="Kallberg Y."/>
            <person name="Tangrot J."/>
            <person name="Rosling A."/>
        </authorList>
    </citation>
    <scope>NUCLEOTIDE SEQUENCE</scope>
    <source>
        <strain evidence="3">IN212</strain>
    </source>
</reference>
<gene>
    <name evidence="3" type="ORF">RFULGI_LOCUS17207</name>
</gene>
<dbReference type="AlphaFoldDB" id="A0A9N9JSX8"/>
<keyword evidence="1" id="KW-0479">Metal-binding</keyword>
<dbReference type="Proteomes" id="UP000789396">
    <property type="component" value="Unassembled WGS sequence"/>
</dbReference>
<proteinExistence type="predicted"/>
<dbReference type="EMBL" id="CAJVPZ010065880">
    <property type="protein sequence ID" value="CAG8795675.1"/>
    <property type="molecule type" value="Genomic_DNA"/>
</dbReference>
<organism evidence="3 4">
    <name type="scientific">Racocetra fulgida</name>
    <dbReference type="NCBI Taxonomy" id="60492"/>
    <lineage>
        <taxon>Eukaryota</taxon>
        <taxon>Fungi</taxon>
        <taxon>Fungi incertae sedis</taxon>
        <taxon>Mucoromycota</taxon>
        <taxon>Glomeromycotina</taxon>
        <taxon>Glomeromycetes</taxon>
        <taxon>Diversisporales</taxon>
        <taxon>Gigasporaceae</taxon>
        <taxon>Racocetra</taxon>
    </lineage>
</organism>
<comment type="caution">
    <text evidence="3">The sequence shown here is derived from an EMBL/GenBank/DDBJ whole genome shotgun (WGS) entry which is preliminary data.</text>
</comment>
<keyword evidence="4" id="KW-1185">Reference proteome</keyword>
<evidence type="ECO:0000259" key="2">
    <source>
        <dbReference type="PROSITE" id="PS50966"/>
    </source>
</evidence>
<dbReference type="InterPro" id="IPR007527">
    <property type="entry name" value="Znf_SWIM"/>
</dbReference>